<dbReference type="Proteomes" id="UP000255024">
    <property type="component" value="Unassembled WGS sequence"/>
</dbReference>
<name>A0A378RMT6_MYROD</name>
<evidence type="ECO:0000313" key="2">
    <source>
        <dbReference type="Proteomes" id="UP000255024"/>
    </source>
</evidence>
<dbReference type="EMBL" id="UGQL01000001">
    <property type="protein sequence ID" value="STZ28373.1"/>
    <property type="molecule type" value="Genomic_DNA"/>
</dbReference>
<dbReference type="PROSITE" id="PS51257">
    <property type="entry name" value="PROKAR_LIPOPROTEIN"/>
    <property type="match status" value="1"/>
</dbReference>
<protein>
    <submittedName>
        <fullName evidence="1">Uncharacterized protein</fullName>
    </submittedName>
</protein>
<dbReference type="AlphaFoldDB" id="A0A378RMT6"/>
<proteinExistence type="predicted"/>
<evidence type="ECO:0000313" key="1">
    <source>
        <dbReference type="EMBL" id="STZ28373.1"/>
    </source>
</evidence>
<reference evidence="1 2" key="1">
    <citation type="submission" date="2018-06" db="EMBL/GenBank/DDBJ databases">
        <authorList>
            <consortium name="Pathogen Informatics"/>
            <person name="Doyle S."/>
        </authorList>
    </citation>
    <scope>NUCLEOTIDE SEQUENCE [LARGE SCALE GENOMIC DNA]</scope>
    <source>
        <strain evidence="1 2">NCTC11179</strain>
    </source>
</reference>
<gene>
    <name evidence="1" type="ORF">NCTC11179_01917</name>
</gene>
<dbReference type="RefSeq" id="WP_181816704.1">
    <property type="nucleotide sequence ID" value="NZ_CP068107.1"/>
</dbReference>
<keyword evidence="2" id="KW-1185">Reference proteome</keyword>
<accession>A0A378RMT6</accession>
<sequence>MKKITLLALSIWFLGASCEKSDNVEKLTFSQSNEISNSESDYQNIKKQIYNDLESNWSKNLDENEKYFIEALNTNEDFIRTKTINEDKLITVDIKFKFDYSDEAISLLSGLYSAIYNAPVYELKNIFNNQKNILVKNEKLTQKDFDVLYPIYASLEANIEFIEKEYQNLTNKSERSSIIKTPLFQQRQGGQSWLDCMAGEGKNISRGLVDGAISGAIGGAISGAAGGTVVIPGVGTATGAVGGGVFGGAIGAGTGMLNAFIWSSVDCFTKTQGGSQSSGGCAITVPIDPKDPRFRGINRMIVIKSKSMSFKQNNMQSSLEDEYFEAINKNLPQLMETSLNSVVTIKLNNK</sequence>
<organism evidence="1 2">
    <name type="scientific">Myroides odoratus</name>
    <name type="common">Flavobacterium odoratum</name>
    <dbReference type="NCBI Taxonomy" id="256"/>
    <lineage>
        <taxon>Bacteria</taxon>
        <taxon>Pseudomonadati</taxon>
        <taxon>Bacteroidota</taxon>
        <taxon>Flavobacteriia</taxon>
        <taxon>Flavobacteriales</taxon>
        <taxon>Flavobacteriaceae</taxon>
        <taxon>Myroides</taxon>
    </lineage>
</organism>